<dbReference type="AlphaFoldDB" id="A0A927Q2F1"/>
<dbReference type="RefSeq" id="WP_192142435.1">
    <property type="nucleotide sequence ID" value="NZ_JACYXZ010000002.1"/>
</dbReference>
<evidence type="ECO:0000313" key="4">
    <source>
        <dbReference type="Proteomes" id="UP000616839"/>
    </source>
</evidence>
<organism evidence="3 4">
    <name type="scientific">Nocardioides donggukensis</name>
    <dbReference type="NCBI Taxonomy" id="2774019"/>
    <lineage>
        <taxon>Bacteria</taxon>
        <taxon>Bacillati</taxon>
        <taxon>Actinomycetota</taxon>
        <taxon>Actinomycetes</taxon>
        <taxon>Propionibacteriales</taxon>
        <taxon>Nocardioidaceae</taxon>
        <taxon>Nocardioides</taxon>
    </lineage>
</organism>
<keyword evidence="1" id="KW-0472">Membrane</keyword>
<sequence length="133" mass="14921">MDLLRTVFPLVVAGIFVFVLARMGLGSLRQRRWPHADGTVLQTDHNRNDMDASSFRVQVSFHDGDGRAVEAWAINPVGYETTRTAGTRVTVAYDPREPRRCYVDAPGQRSPFWAAVFAVGVLVFVLWVLFVVL</sequence>
<feature type="transmembrane region" description="Helical" evidence="1">
    <location>
        <begin position="6"/>
        <end position="25"/>
    </location>
</feature>
<protein>
    <submittedName>
        <fullName evidence="3">DUF3592 domain-containing protein</fullName>
    </submittedName>
</protein>
<accession>A0A927Q2F1</accession>
<dbReference type="EMBL" id="JACYXZ010000002">
    <property type="protein sequence ID" value="MBD8869611.1"/>
    <property type="molecule type" value="Genomic_DNA"/>
</dbReference>
<evidence type="ECO:0000259" key="2">
    <source>
        <dbReference type="Pfam" id="PF12158"/>
    </source>
</evidence>
<keyword evidence="1" id="KW-1133">Transmembrane helix</keyword>
<feature type="domain" description="DUF3592" evidence="2">
    <location>
        <begin position="37"/>
        <end position="106"/>
    </location>
</feature>
<gene>
    <name evidence="3" type="ORF">IE331_08240</name>
</gene>
<evidence type="ECO:0000313" key="3">
    <source>
        <dbReference type="EMBL" id="MBD8869611.1"/>
    </source>
</evidence>
<dbReference type="InterPro" id="IPR021994">
    <property type="entry name" value="DUF3592"/>
</dbReference>
<name>A0A927Q2F1_9ACTN</name>
<reference evidence="3" key="1">
    <citation type="submission" date="2020-09" db="EMBL/GenBank/DDBJ databases">
        <title>Nocardioides sp. strain MJB4 16S ribosomal RNA gene Genome sequencing and assembly.</title>
        <authorList>
            <person name="Kim I."/>
        </authorList>
    </citation>
    <scope>NUCLEOTIDE SEQUENCE</scope>
    <source>
        <strain evidence="3">MJB4</strain>
    </source>
</reference>
<feature type="transmembrane region" description="Helical" evidence="1">
    <location>
        <begin position="112"/>
        <end position="132"/>
    </location>
</feature>
<evidence type="ECO:0000256" key="1">
    <source>
        <dbReference type="SAM" id="Phobius"/>
    </source>
</evidence>
<proteinExistence type="predicted"/>
<dbReference type="Proteomes" id="UP000616839">
    <property type="component" value="Unassembled WGS sequence"/>
</dbReference>
<comment type="caution">
    <text evidence="3">The sequence shown here is derived from an EMBL/GenBank/DDBJ whole genome shotgun (WGS) entry which is preliminary data.</text>
</comment>
<keyword evidence="4" id="KW-1185">Reference proteome</keyword>
<dbReference type="Pfam" id="PF12158">
    <property type="entry name" value="DUF3592"/>
    <property type="match status" value="1"/>
</dbReference>
<keyword evidence="1" id="KW-0812">Transmembrane</keyword>